<keyword evidence="1" id="KW-0732">Signal</keyword>
<feature type="signal peptide" evidence="1">
    <location>
        <begin position="1"/>
        <end position="17"/>
    </location>
</feature>
<proteinExistence type="predicted"/>
<sequence length="121" mass="12700">MLLTLSHCALSLSLSLSLSLFFLSPLELSLSAASFTPSLLTSHTPSLTLVTFPPPPTQPLAPSPFPLGELRPGPGLQVTGWLGRPFFCPFSGKCQATCLPKETSTGSVRNLFGRGEGEGKG</sequence>
<dbReference type="Proteomes" id="UP000799640">
    <property type="component" value="Unassembled WGS sequence"/>
</dbReference>
<reference evidence="2" key="1">
    <citation type="journal article" date="2020" name="Stud. Mycol.">
        <title>101 Dothideomycetes genomes: a test case for predicting lifestyles and emergence of pathogens.</title>
        <authorList>
            <person name="Haridas S."/>
            <person name="Albert R."/>
            <person name="Binder M."/>
            <person name="Bloem J."/>
            <person name="Labutti K."/>
            <person name="Salamov A."/>
            <person name="Andreopoulos B."/>
            <person name="Baker S."/>
            <person name="Barry K."/>
            <person name="Bills G."/>
            <person name="Bluhm B."/>
            <person name="Cannon C."/>
            <person name="Castanera R."/>
            <person name="Culley D."/>
            <person name="Daum C."/>
            <person name="Ezra D."/>
            <person name="Gonzalez J."/>
            <person name="Henrissat B."/>
            <person name="Kuo A."/>
            <person name="Liang C."/>
            <person name="Lipzen A."/>
            <person name="Lutzoni F."/>
            <person name="Magnuson J."/>
            <person name="Mondo S."/>
            <person name="Nolan M."/>
            <person name="Ohm R."/>
            <person name="Pangilinan J."/>
            <person name="Park H.-J."/>
            <person name="Ramirez L."/>
            <person name="Alfaro M."/>
            <person name="Sun H."/>
            <person name="Tritt A."/>
            <person name="Yoshinaga Y."/>
            <person name="Zwiers L.-H."/>
            <person name="Turgeon B."/>
            <person name="Goodwin S."/>
            <person name="Spatafora J."/>
            <person name="Crous P."/>
            <person name="Grigoriev I."/>
        </authorList>
    </citation>
    <scope>NUCLEOTIDE SEQUENCE</scope>
    <source>
        <strain evidence="2">CBS 262.69</strain>
    </source>
</reference>
<accession>A0A6G1HM59</accession>
<dbReference type="EMBL" id="ML996705">
    <property type="protein sequence ID" value="KAF2396946.1"/>
    <property type="molecule type" value="Genomic_DNA"/>
</dbReference>
<evidence type="ECO:0000313" key="2">
    <source>
        <dbReference type="EMBL" id="KAF2396946.1"/>
    </source>
</evidence>
<organism evidence="2 3">
    <name type="scientific">Trichodelitschia bisporula</name>
    <dbReference type="NCBI Taxonomy" id="703511"/>
    <lineage>
        <taxon>Eukaryota</taxon>
        <taxon>Fungi</taxon>
        <taxon>Dikarya</taxon>
        <taxon>Ascomycota</taxon>
        <taxon>Pezizomycotina</taxon>
        <taxon>Dothideomycetes</taxon>
        <taxon>Dothideomycetes incertae sedis</taxon>
        <taxon>Phaeotrichales</taxon>
        <taxon>Phaeotrichaceae</taxon>
        <taxon>Trichodelitschia</taxon>
    </lineage>
</organism>
<dbReference type="AlphaFoldDB" id="A0A6G1HM59"/>
<protein>
    <submittedName>
        <fullName evidence="2">Uncharacterized protein</fullName>
    </submittedName>
</protein>
<name>A0A6G1HM59_9PEZI</name>
<evidence type="ECO:0000313" key="3">
    <source>
        <dbReference type="Proteomes" id="UP000799640"/>
    </source>
</evidence>
<feature type="chain" id="PRO_5026356772" evidence="1">
    <location>
        <begin position="18"/>
        <end position="121"/>
    </location>
</feature>
<evidence type="ECO:0000256" key="1">
    <source>
        <dbReference type="SAM" id="SignalP"/>
    </source>
</evidence>
<gene>
    <name evidence="2" type="ORF">EJ06DRAFT_533659</name>
</gene>
<keyword evidence="3" id="KW-1185">Reference proteome</keyword>